<organism evidence="1 2">
    <name type="scientific">Hibiscus sabdariffa</name>
    <name type="common">roselle</name>
    <dbReference type="NCBI Taxonomy" id="183260"/>
    <lineage>
        <taxon>Eukaryota</taxon>
        <taxon>Viridiplantae</taxon>
        <taxon>Streptophyta</taxon>
        <taxon>Embryophyta</taxon>
        <taxon>Tracheophyta</taxon>
        <taxon>Spermatophyta</taxon>
        <taxon>Magnoliopsida</taxon>
        <taxon>eudicotyledons</taxon>
        <taxon>Gunneridae</taxon>
        <taxon>Pentapetalae</taxon>
        <taxon>rosids</taxon>
        <taxon>malvids</taxon>
        <taxon>Malvales</taxon>
        <taxon>Malvaceae</taxon>
        <taxon>Malvoideae</taxon>
        <taxon>Hibiscus</taxon>
    </lineage>
</organism>
<proteinExistence type="predicted"/>
<reference evidence="1 2" key="1">
    <citation type="journal article" date="2024" name="G3 (Bethesda)">
        <title>Genome assembly of Hibiscus sabdariffa L. provides insights into metabolisms of medicinal natural products.</title>
        <authorList>
            <person name="Kim T."/>
        </authorList>
    </citation>
    <scope>NUCLEOTIDE SEQUENCE [LARGE SCALE GENOMIC DNA]</scope>
    <source>
        <strain evidence="1">TK-2024</strain>
        <tissue evidence="1">Old leaves</tissue>
    </source>
</reference>
<name>A0ABR2FM96_9ROSI</name>
<evidence type="ECO:0000313" key="1">
    <source>
        <dbReference type="EMBL" id="KAK8581871.1"/>
    </source>
</evidence>
<accession>A0ABR2FM96</accession>
<dbReference type="Proteomes" id="UP001472677">
    <property type="component" value="Unassembled WGS sequence"/>
</dbReference>
<dbReference type="EMBL" id="JBBPBM010000006">
    <property type="protein sequence ID" value="KAK8581871.1"/>
    <property type="molecule type" value="Genomic_DNA"/>
</dbReference>
<sequence length="104" mass="11983">MARFEGMVSYSYLPKPEKGNNNVYQFDDDYSGSVWTEPQDKSICPIWLKVDEEFRLSPVILLTGDMILVMMSIVDSSMQNGLYPEVNLKIEECVEWVSCNCNWA</sequence>
<evidence type="ECO:0000313" key="2">
    <source>
        <dbReference type="Proteomes" id="UP001472677"/>
    </source>
</evidence>
<comment type="caution">
    <text evidence="1">The sequence shown here is derived from an EMBL/GenBank/DDBJ whole genome shotgun (WGS) entry which is preliminary data.</text>
</comment>
<gene>
    <name evidence="1" type="ORF">V6N12_072077</name>
</gene>
<protein>
    <submittedName>
        <fullName evidence="1">Uncharacterized protein</fullName>
    </submittedName>
</protein>
<keyword evidence="2" id="KW-1185">Reference proteome</keyword>